<evidence type="ECO:0000313" key="1">
    <source>
        <dbReference type="EMBL" id="VFK11453.1"/>
    </source>
</evidence>
<evidence type="ECO:0000313" key="2">
    <source>
        <dbReference type="EMBL" id="VFK24562.1"/>
    </source>
</evidence>
<dbReference type="AlphaFoldDB" id="A0A450W339"/>
<accession>A0A450W339</accession>
<protein>
    <submittedName>
        <fullName evidence="1">Uncharacterized protein</fullName>
    </submittedName>
</protein>
<proteinExistence type="predicted"/>
<organism evidence="1">
    <name type="scientific">Candidatus Kentrum sp. LPFa</name>
    <dbReference type="NCBI Taxonomy" id="2126335"/>
    <lineage>
        <taxon>Bacteria</taxon>
        <taxon>Pseudomonadati</taxon>
        <taxon>Pseudomonadota</taxon>
        <taxon>Gammaproteobacteria</taxon>
        <taxon>Candidatus Kentrum</taxon>
    </lineage>
</organism>
<gene>
    <name evidence="1" type="ORF">BECKLPF1236A_GA0070988_100553</name>
    <name evidence="2" type="ORF">BECKLPF1236C_GA0070990_1001422</name>
</gene>
<sequence length="133" mass="15774">MRSRWEKLGKIKSELINSIKQSPRDWLVIEPYEEKGYRLLKGNDLIVLDFNCYFFSRKDSGEGIDTTWAISFDNGLEFTRKIIEKYLSKKYIFNLRSPLVSKEKLWIAEVVTECQTAVIYARYEADDILIYEK</sequence>
<reference evidence="1" key="1">
    <citation type="submission" date="2019-02" db="EMBL/GenBank/DDBJ databases">
        <authorList>
            <person name="Gruber-Vodicka R. H."/>
            <person name="Seah K. B. B."/>
        </authorList>
    </citation>
    <scope>NUCLEOTIDE SEQUENCE</scope>
    <source>
        <strain evidence="1">BECK_S312</strain>
        <strain evidence="2">BECK_S426</strain>
    </source>
</reference>
<dbReference type="EMBL" id="CAADFP010000014">
    <property type="protein sequence ID" value="VFK24562.1"/>
    <property type="molecule type" value="Genomic_DNA"/>
</dbReference>
<name>A0A450W339_9GAMM</name>
<dbReference type="EMBL" id="CAADFM010000055">
    <property type="protein sequence ID" value="VFK11453.1"/>
    <property type="molecule type" value="Genomic_DNA"/>
</dbReference>